<dbReference type="GO" id="GO:0016020">
    <property type="term" value="C:membrane"/>
    <property type="evidence" value="ECO:0007669"/>
    <property type="project" value="UniProtKB-SubCell"/>
</dbReference>
<keyword evidence="4 6" id="KW-0472">Membrane</keyword>
<dbReference type="EMBL" id="MSPR01000009">
    <property type="protein sequence ID" value="ONK29036.1"/>
    <property type="molecule type" value="Genomic_DNA"/>
</dbReference>
<name>A0AB36JMN2_9STRE</name>
<dbReference type="Pfam" id="PF05105">
    <property type="entry name" value="Phage_holin_4_1"/>
    <property type="match status" value="1"/>
</dbReference>
<evidence type="ECO:0000256" key="4">
    <source>
        <dbReference type="ARBA" id="ARBA00023136"/>
    </source>
</evidence>
<evidence type="ECO:0000256" key="6">
    <source>
        <dbReference type="SAM" id="Phobius"/>
    </source>
</evidence>
<evidence type="ECO:0000313" key="9">
    <source>
        <dbReference type="Proteomes" id="UP000188600"/>
    </source>
</evidence>
<evidence type="ECO:0000256" key="5">
    <source>
        <dbReference type="ARBA" id="ARBA00023600"/>
    </source>
</evidence>
<feature type="transmembrane region" description="Helical" evidence="6">
    <location>
        <begin position="20"/>
        <end position="39"/>
    </location>
</feature>
<gene>
    <name evidence="8" type="ORF">BVE84_05445</name>
    <name evidence="7" type="ORF">BVE86_10475</name>
</gene>
<evidence type="ECO:0000256" key="2">
    <source>
        <dbReference type="ARBA" id="ARBA00022692"/>
    </source>
</evidence>
<dbReference type="InterPro" id="IPR006480">
    <property type="entry name" value="Phage_holin_4_1"/>
</dbReference>
<organism evidence="7 9">
    <name type="scientific">Streptococcus azizii</name>
    <dbReference type="NCBI Taxonomy" id="1579424"/>
    <lineage>
        <taxon>Bacteria</taxon>
        <taxon>Bacillati</taxon>
        <taxon>Bacillota</taxon>
        <taxon>Bacilli</taxon>
        <taxon>Lactobacillales</taxon>
        <taxon>Streptococcaceae</taxon>
        <taxon>Streptococcus</taxon>
    </lineage>
</organism>
<dbReference type="Proteomes" id="UP000188946">
    <property type="component" value="Unassembled WGS sequence"/>
</dbReference>
<keyword evidence="3 6" id="KW-1133">Transmembrane helix</keyword>
<reference evidence="9 10" key="1">
    <citation type="submission" date="2016-12" db="EMBL/GenBank/DDBJ databases">
        <authorList>
            <person name="Gulvik C.A."/>
        </authorList>
    </citation>
    <scope>NUCLEOTIDE SEQUENCE [LARGE SCALE GENOMIC DNA]</scope>
    <source>
        <strain evidence="8 10">12-5202</strain>
        <strain evidence="7 9">12-5291</strain>
    </source>
</reference>
<comment type="similarity">
    <text evidence="5">Belongs to the bacteriophage holin family. Cp-1 holin subfamily.</text>
</comment>
<keyword evidence="2 6" id="KW-0812">Transmembrane</keyword>
<comment type="caution">
    <text evidence="7">The sequence shown here is derived from an EMBL/GenBank/DDBJ whole genome shotgun (WGS) entry which is preliminary data.</text>
</comment>
<feature type="transmembrane region" description="Helical" evidence="6">
    <location>
        <begin position="76"/>
        <end position="94"/>
    </location>
</feature>
<comment type="subcellular location">
    <subcellularLocation>
        <location evidence="1">Membrane</location>
        <topology evidence="1">Multi-pass membrane protein</topology>
    </subcellularLocation>
</comment>
<dbReference type="Proteomes" id="UP000188600">
    <property type="component" value="Unassembled WGS sequence"/>
</dbReference>
<feature type="transmembrane region" description="Helical" evidence="6">
    <location>
        <begin position="51"/>
        <end position="70"/>
    </location>
</feature>
<accession>A0AB36JMN2</accession>
<dbReference type="AlphaFoldDB" id="A0AB36JMN2"/>
<evidence type="ECO:0000256" key="3">
    <source>
        <dbReference type="ARBA" id="ARBA00022989"/>
    </source>
</evidence>
<dbReference type="NCBIfam" id="TIGR01593">
    <property type="entry name" value="holin_tox_secr"/>
    <property type="match status" value="1"/>
</dbReference>
<sequence>MLQDLLFRDLLIHLRGLMTSPYIHFFFWLMLLDIVTGYIKAFKMKRFDSKTGTLGLLRHALVFVVILIVAMYARALGVRTIGIAWCMFFIFNYLGSVIENWEAIGIGFPDFLRPYINQMKKENTKIVQTLIDSRTKLPDSAIQSDDKYEQRR</sequence>
<proteinExistence type="inferred from homology"/>
<evidence type="ECO:0000313" key="7">
    <source>
        <dbReference type="EMBL" id="ONK25378.1"/>
    </source>
</evidence>
<protein>
    <submittedName>
        <fullName evidence="7">Holin</fullName>
    </submittedName>
</protein>
<dbReference type="RefSeq" id="WP_076996055.1">
    <property type="nucleotide sequence ID" value="NZ_MSPR01000009.1"/>
</dbReference>
<keyword evidence="10" id="KW-1185">Reference proteome</keyword>
<evidence type="ECO:0000313" key="10">
    <source>
        <dbReference type="Proteomes" id="UP000188946"/>
    </source>
</evidence>
<evidence type="ECO:0000313" key="8">
    <source>
        <dbReference type="EMBL" id="ONK29036.1"/>
    </source>
</evidence>
<evidence type="ECO:0000256" key="1">
    <source>
        <dbReference type="ARBA" id="ARBA00004141"/>
    </source>
</evidence>
<dbReference type="EMBL" id="MSPT01000035">
    <property type="protein sequence ID" value="ONK25378.1"/>
    <property type="molecule type" value="Genomic_DNA"/>
</dbReference>